<dbReference type="InterPro" id="IPR035919">
    <property type="entry name" value="EAL_sf"/>
</dbReference>
<evidence type="ECO:0000313" key="4">
    <source>
        <dbReference type="EMBL" id="RUO38498.1"/>
    </source>
</evidence>
<proteinExistence type="predicted"/>
<dbReference type="InterPro" id="IPR000160">
    <property type="entry name" value="GGDEF_dom"/>
</dbReference>
<evidence type="ECO:0000259" key="2">
    <source>
        <dbReference type="PROSITE" id="PS50883"/>
    </source>
</evidence>
<dbReference type="InterPro" id="IPR029787">
    <property type="entry name" value="Nucleotide_cyclase"/>
</dbReference>
<evidence type="ECO:0000259" key="1">
    <source>
        <dbReference type="PROSITE" id="PS50112"/>
    </source>
</evidence>
<dbReference type="Gene3D" id="3.20.20.450">
    <property type="entry name" value="EAL domain"/>
    <property type="match status" value="1"/>
</dbReference>
<dbReference type="SUPFAM" id="SSF55785">
    <property type="entry name" value="PYP-like sensor domain (PAS domain)"/>
    <property type="match status" value="1"/>
</dbReference>
<dbReference type="RefSeq" id="WP_126805716.1">
    <property type="nucleotide sequence ID" value="NZ_PIPP01000001.1"/>
</dbReference>
<reference evidence="5" key="1">
    <citation type="journal article" date="2018" name="Front. Microbiol.">
        <title>Genome-Based Analysis Reveals the Taxonomy and Diversity of the Family Idiomarinaceae.</title>
        <authorList>
            <person name="Liu Y."/>
            <person name="Lai Q."/>
            <person name="Shao Z."/>
        </authorList>
    </citation>
    <scope>NUCLEOTIDE SEQUENCE [LARGE SCALE GENOMIC DNA]</scope>
    <source>
        <strain evidence="5">AIS</strain>
    </source>
</reference>
<feature type="domain" description="GGDEF" evidence="3">
    <location>
        <begin position="169"/>
        <end position="304"/>
    </location>
</feature>
<feature type="domain" description="EAL" evidence="2">
    <location>
        <begin position="313"/>
        <end position="561"/>
    </location>
</feature>
<dbReference type="Gene3D" id="3.30.450.20">
    <property type="entry name" value="PAS domain"/>
    <property type="match status" value="1"/>
</dbReference>
<dbReference type="PANTHER" id="PTHR44757">
    <property type="entry name" value="DIGUANYLATE CYCLASE DGCP"/>
    <property type="match status" value="1"/>
</dbReference>
<dbReference type="AlphaFoldDB" id="A0A432WXI6"/>
<dbReference type="CDD" id="cd00130">
    <property type="entry name" value="PAS"/>
    <property type="match status" value="1"/>
</dbReference>
<dbReference type="SMART" id="SM00052">
    <property type="entry name" value="EAL"/>
    <property type="match status" value="1"/>
</dbReference>
<keyword evidence="5" id="KW-1185">Reference proteome</keyword>
<evidence type="ECO:0000313" key="5">
    <source>
        <dbReference type="Proteomes" id="UP000286934"/>
    </source>
</evidence>
<dbReference type="SUPFAM" id="SSF141868">
    <property type="entry name" value="EAL domain-like"/>
    <property type="match status" value="1"/>
</dbReference>
<dbReference type="CDD" id="cd01949">
    <property type="entry name" value="GGDEF"/>
    <property type="match status" value="1"/>
</dbReference>
<dbReference type="Gene3D" id="3.30.70.270">
    <property type="match status" value="1"/>
</dbReference>
<dbReference type="InterPro" id="IPR035965">
    <property type="entry name" value="PAS-like_dom_sf"/>
</dbReference>
<dbReference type="InterPro" id="IPR000014">
    <property type="entry name" value="PAS"/>
</dbReference>
<dbReference type="Pfam" id="PF00563">
    <property type="entry name" value="EAL"/>
    <property type="match status" value="1"/>
</dbReference>
<dbReference type="PROSITE" id="PS50887">
    <property type="entry name" value="GGDEF"/>
    <property type="match status" value="1"/>
</dbReference>
<dbReference type="PROSITE" id="PS50883">
    <property type="entry name" value="EAL"/>
    <property type="match status" value="1"/>
</dbReference>
<dbReference type="InterPro" id="IPR052155">
    <property type="entry name" value="Biofilm_reg_signaling"/>
</dbReference>
<comment type="caution">
    <text evidence="4">The sequence shown here is derived from an EMBL/GenBank/DDBJ whole genome shotgun (WGS) entry which is preliminary data.</text>
</comment>
<dbReference type="PROSITE" id="PS50112">
    <property type="entry name" value="PAS"/>
    <property type="match status" value="1"/>
</dbReference>
<gene>
    <name evidence="4" type="ORF">CWE13_02330</name>
</gene>
<organism evidence="4 5">
    <name type="scientific">Aliidiomarina shirensis</name>
    <dbReference type="NCBI Taxonomy" id="1048642"/>
    <lineage>
        <taxon>Bacteria</taxon>
        <taxon>Pseudomonadati</taxon>
        <taxon>Pseudomonadota</taxon>
        <taxon>Gammaproteobacteria</taxon>
        <taxon>Alteromonadales</taxon>
        <taxon>Idiomarinaceae</taxon>
        <taxon>Aliidiomarina</taxon>
    </lineage>
</organism>
<name>A0A432WXI6_9GAMM</name>
<dbReference type="InterPro" id="IPR043128">
    <property type="entry name" value="Rev_trsase/Diguanyl_cyclase"/>
</dbReference>
<dbReference type="OrthoDB" id="6341453at2"/>
<accession>A0A432WXI6</accession>
<dbReference type="SUPFAM" id="SSF55073">
    <property type="entry name" value="Nucleotide cyclase"/>
    <property type="match status" value="1"/>
</dbReference>
<dbReference type="Proteomes" id="UP000286934">
    <property type="component" value="Unassembled WGS sequence"/>
</dbReference>
<sequence>MKQGSNSKIGPKAQQTTWLRNVVDNLFDAIVVTDLKGTIIDFNQSAQLMFGYHPRDVIGKNVSILMPSSLAVQHHQYMQNSQLGSGPRVLGRLRELEAKHKDGSLFPVTIGLNEAEWLGEPCYIGSIRDISERREAEHTIESLSMFDPLTGLPNRTHFIKLMQHQLHYSNVRVVAINMDFFNRINISAGEAEGNQVLKVIAARLSYLISDYRGVLAKDIEDRFWIGLEISEKDNTGYNQERMRRLLAVLREEIIINGHHYRLTASIGVASMEQGGSASEVVAHAETAVHQAKSKGRDQFSVYRRIMTAQVISEFKLEQQLRRGIQSNEIECWLQSKVDDNGNVISAEALARWRHRGKIISPDSFIPLAERLGLINDIGEIIAGYVACCIREARKRIPNFQIAMNVSPRQFMHEDFVTKLCLAFSQEQAPLAGLVIEITENLLIHDIDEVNAIMEQLAAKGVQFSVDDFGTGYSNLKRLQWIPVSELKIDRQFVENGMDGGRGQALLDTIIMMSQSLGMTTVVEGVETQDQFEHLKNKGITQFQGYLFHRPEPMSTWLEALH</sequence>
<dbReference type="EMBL" id="PIPP01000001">
    <property type="protein sequence ID" value="RUO38498.1"/>
    <property type="molecule type" value="Genomic_DNA"/>
</dbReference>
<protein>
    <submittedName>
        <fullName evidence="4">Bifunctional diguanylate cyclase/phosphodiesterase</fullName>
    </submittedName>
</protein>
<dbReference type="Pfam" id="PF13426">
    <property type="entry name" value="PAS_9"/>
    <property type="match status" value="1"/>
</dbReference>
<dbReference type="CDD" id="cd01948">
    <property type="entry name" value="EAL"/>
    <property type="match status" value="1"/>
</dbReference>
<feature type="domain" description="PAS" evidence="1">
    <location>
        <begin position="15"/>
        <end position="69"/>
    </location>
</feature>
<dbReference type="SMART" id="SM00091">
    <property type="entry name" value="PAS"/>
    <property type="match status" value="1"/>
</dbReference>
<dbReference type="NCBIfam" id="TIGR00229">
    <property type="entry name" value="sensory_box"/>
    <property type="match status" value="1"/>
</dbReference>
<dbReference type="PANTHER" id="PTHR44757:SF2">
    <property type="entry name" value="BIOFILM ARCHITECTURE MAINTENANCE PROTEIN MBAA"/>
    <property type="match status" value="1"/>
</dbReference>
<evidence type="ECO:0000259" key="3">
    <source>
        <dbReference type="PROSITE" id="PS50887"/>
    </source>
</evidence>
<dbReference type="NCBIfam" id="TIGR00254">
    <property type="entry name" value="GGDEF"/>
    <property type="match status" value="1"/>
</dbReference>
<dbReference type="SMART" id="SM00267">
    <property type="entry name" value="GGDEF"/>
    <property type="match status" value="1"/>
</dbReference>
<dbReference type="InterPro" id="IPR001633">
    <property type="entry name" value="EAL_dom"/>
</dbReference>
<dbReference type="Pfam" id="PF00990">
    <property type="entry name" value="GGDEF"/>
    <property type="match status" value="1"/>
</dbReference>